<comment type="catalytic activity">
    <reaction evidence="1">
        <text>S-ubiquitinyl-[E2 ubiquitin-conjugating enzyme]-L-cysteine + [acceptor protein]-L-lysine = [E2 ubiquitin-conjugating enzyme]-L-cysteine + N(6)-ubiquitinyl-[acceptor protein]-L-lysine.</text>
        <dbReference type="EC" id="2.3.2.27"/>
    </reaction>
</comment>
<dbReference type="Gene3D" id="3.90.1150.220">
    <property type="match status" value="1"/>
</dbReference>
<dbReference type="PANTHER" id="PTHR20973">
    <property type="entry name" value="NON-SMC ELEMENT 1-RELATED"/>
    <property type="match status" value="1"/>
</dbReference>
<keyword evidence="1" id="KW-0863">Zinc-finger</keyword>
<gene>
    <name evidence="2" type="ORF">AYI70_g11855</name>
</gene>
<dbReference type="EC" id="2.3.2.27" evidence="1"/>
<dbReference type="GO" id="GO:0030915">
    <property type="term" value="C:Smc5-Smc6 complex"/>
    <property type="evidence" value="ECO:0007669"/>
    <property type="project" value="UniProtKB-UniRule"/>
</dbReference>
<proteinExistence type="inferred from homology"/>
<sequence>MKSQLLLQQCLASRYFSEEQIKELMHKFYTQDCNYRDQIEICNKKLEVFGLQLIKGIDEISGEGLWVLCDIRRDSLTNLATNYSPLEITYLKIVIDSIITADDSKFCLSYHDAIRKHSLVGIQSFKQKEASAALLKFQADNWLAISQTGHFRISTKSLIELNTYLTEIYKDELASCYLCSGLITIGFYCDNCSKSTHAICFNQLSKQTPPLPLCLNCGHALTTPNCLIGSFDIEPFAPTKRET</sequence>
<dbReference type="Gene3D" id="1.10.10.10">
    <property type="entry name" value="Winged helix-like DNA-binding domain superfamily/Winged helix DNA-binding domain"/>
    <property type="match status" value="1"/>
</dbReference>
<dbReference type="AlphaFoldDB" id="A0A1R1X036"/>
<accession>A0A1R1X036</accession>
<dbReference type="OrthoDB" id="185455at2759"/>
<keyword evidence="1" id="KW-0234">DNA repair</keyword>
<keyword evidence="1" id="KW-0833">Ubl conjugation pathway</keyword>
<keyword evidence="1" id="KW-0808">Transferase</keyword>
<reference evidence="2 3" key="1">
    <citation type="submission" date="2017-01" db="EMBL/GenBank/DDBJ databases">
        <authorList>
            <person name="Mah S.A."/>
            <person name="Swanson W.J."/>
            <person name="Moy G.W."/>
            <person name="Vacquier V.D."/>
        </authorList>
    </citation>
    <scope>NUCLEOTIDE SEQUENCE [LARGE SCALE GENOMIC DNA]</scope>
    <source>
        <strain evidence="2 3">GSMNP</strain>
    </source>
</reference>
<keyword evidence="1" id="KW-0233">DNA recombination</keyword>
<dbReference type="GO" id="GO:0008270">
    <property type="term" value="F:zinc ion binding"/>
    <property type="evidence" value="ECO:0007669"/>
    <property type="project" value="UniProtKB-KW"/>
</dbReference>
<dbReference type="Pfam" id="PF07574">
    <property type="entry name" value="SMC_Nse1"/>
    <property type="match status" value="1"/>
</dbReference>
<dbReference type="InterPro" id="IPR011513">
    <property type="entry name" value="Nse1"/>
</dbReference>
<keyword evidence="1" id="KW-0539">Nucleus</keyword>
<keyword evidence="3" id="KW-1185">Reference proteome</keyword>
<dbReference type="GO" id="GO:0061630">
    <property type="term" value="F:ubiquitin protein ligase activity"/>
    <property type="evidence" value="ECO:0007669"/>
    <property type="project" value="UniProtKB-EC"/>
</dbReference>
<protein>
    <recommendedName>
        <fullName evidence="1">Non-structural maintenance of chromosomes element 1 homolog</fullName>
        <ecNumber evidence="1">2.3.2.27</ecNumber>
    </recommendedName>
</protein>
<dbReference type="EMBL" id="LSSN01005919">
    <property type="protein sequence ID" value="OMJ07979.1"/>
    <property type="molecule type" value="Genomic_DNA"/>
</dbReference>
<evidence type="ECO:0000256" key="1">
    <source>
        <dbReference type="RuleBase" id="RU368018"/>
    </source>
</evidence>
<comment type="caution">
    <text evidence="2">The sequence shown here is derived from an EMBL/GenBank/DDBJ whole genome shotgun (WGS) entry which is preliminary data.</text>
</comment>
<comment type="subunit">
    <text evidence="1">Component of the Smc5-Smc6 complex.</text>
</comment>
<comment type="similarity">
    <text evidence="1">Belongs to the NSE1 family.</text>
</comment>
<evidence type="ECO:0000313" key="2">
    <source>
        <dbReference type="EMBL" id="OMJ07979.1"/>
    </source>
</evidence>
<comment type="subcellular location">
    <subcellularLocation>
        <location evidence="1">Nucleus</location>
    </subcellularLocation>
</comment>
<dbReference type="STRING" id="133412.A0A1R1X036"/>
<dbReference type="PANTHER" id="PTHR20973:SF0">
    <property type="entry name" value="NON-STRUCTURAL MAINTENANCE OF CHROMOSOMES ELEMENT 1 HOMOLOG"/>
    <property type="match status" value="1"/>
</dbReference>
<dbReference type="Proteomes" id="UP000187283">
    <property type="component" value="Unassembled WGS sequence"/>
</dbReference>
<dbReference type="GO" id="GO:0005634">
    <property type="term" value="C:nucleus"/>
    <property type="evidence" value="ECO:0007669"/>
    <property type="project" value="UniProtKB-SubCell"/>
</dbReference>
<evidence type="ECO:0000313" key="3">
    <source>
        <dbReference type="Proteomes" id="UP000187283"/>
    </source>
</evidence>
<keyword evidence="1" id="KW-0479">Metal-binding</keyword>
<keyword evidence="1" id="KW-0862">Zinc</keyword>
<dbReference type="InterPro" id="IPR036388">
    <property type="entry name" value="WH-like_DNA-bd_sf"/>
</dbReference>
<comment type="function">
    <text evidence="1">Acts in a DNA repair pathway for removal of UV-induced DNA damage that is distinct from classical nucleotide excision repair and in repair of ionizing radiation damage. Functions in homologous recombination repair of DNA double strand breaks and in recovery of stalled replication forks.</text>
</comment>
<keyword evidence="1" id="KW-0227">DNA damage</keyword>
<organism evidence="2 3">
    <name type="scientific">Smittium culicis</name>
    <dbReference type="NCBI Taxonomy" id="133412"/>
    <lineage>
        <taxon>Eukaryota</taxon>
        <taxon>Fungi</taxon>
        <taxon>Fungi incertae sedis</taxon>
        <taxon>Zoopagomycota</taxon>
        <taxon>Kickxellomycotina</taxon>
        <taxon>Harpellomycetes</taxon>
        <taxon>Harpellales</taxon>
        <taxon>Legeriomycetaceae</taxon>
        <taxon>Smittium</taxon>
    </lineage>
</organism>
<name>A0A1R1X036_9FUNG</name>
<dbReference type="GO" id="GO:0000724">
    <property type="term" value="P:double-strand break repair via homologous recombination"/>
    <property type="evidence" value="ECO:0007669"/>
    <property type="project" value="TreeGrafter"/>
</dbReference>